<evidence type="ECO:0000256" key="1">
    <source>
        <dbReference type="ARBA" id="ARBA00004651"/>
    </source>
</evidence>
<comment type="subcellular location">
    <subcellularLocation>
        <location evidence="1">Cell membrane</location>
        <topology evidence="1">Multi-pass membrane protein</topology>
    </subcellularLocation>
</comment>
<dbReference type="KEGG" id="gbi:PG2T_05080"/>
<evidence type="ECO:0000259" key="7">
    <source>
        <dbReference type="Pfam" id="PF03176"/>
    </source>
</evidence>
<feature type="transmembrane region" description="Helical" evidence="6">
    <location>
        <begin position="278"/>
        <end position="296"/>
    </location>
</feature>
<feature type="transmembrane region" description="Helical" evidence="6">
    <location>
        <begin position="341"/>
        <end position="363"/>
    </location>
</feature>
<evidence type="ECO:0000313" key="9">
    <source>
        <dbReference type="Proteomes" id="UP000092952"/>
    </source>
</evidence>
<evidence type="ECO:0000256" key="2">
    <source>
        <dbReference type="ARBA" id="ARBA00022475"/>
    </source>
</evidence>
<dbReference type="Proteomes" id="UP000092952">
    <property type="component" value="Chromosome"/>
</dbReference>
<keyword evidence="3 6" id="KW-0812">Transmembrane</keyword>
<keyword evidence="5 6" id="KW-0472">Membrane</keyword>
<dbReference type="AlphaFoldDB" id="A0A1B1YSE5"/>
<dbReference type="PANTHER" id="PTHR33406:SF13">
    <property type="entry name" value="MEMBRANE PROTEIN YDFJ"/>
    <property type="match status" value="1"/>
</dbReference>
<evidence type="ECO:0000256" key="3">
    <source>
        <dbReference type="ARBA" id="ARBA00022692"/>
    </source>
</evidence>
<keyword evidence="4 6" id="KW-1133">Transmembrane helix</keyword>
<feature type="transmembrane region" description="Helical" evidence="6">
    <location>
        <begin position="12"/>
        <end position="31"/>
    </location>
</feature>
<sequence>MSPEPGGIYLRFWLWTAAVAALVLFYALRVAPVLRIDTDIMALLPGATDQTAAAQQRHSDALGRKLLFLVGDADPQRAREAARQLGDRLRDAHVFTAVSLEADAGMADLALYREHRFGLLSDAQRRLLGQAGGARRLHAQTLAGLYGPGVMPRALPVAQDPFNLLGDFLSQQVAGLGAVRPDHGMLMLTQAGVSYVLVGAEIGGDPFSVETQTRIMPAIDVAVARARGAGAQVLSSGVILHATQAATRARAEINLVGTLSLLGVALMILLTFRSLRPLLLNVVVLGSGALAALTLCQLVFGRVTLIALIFGAGLIGVAADYSTHFLADQFRNPAGWTPRQALRHVGPSIVMGMGCAVLGYLSLGLTPLPGLRQMAVFSAAGLVVACIGVLCWYPVLAPPARRGQPAPLRWAVSLDRHLGRLGGRQTRRAAWALAALALLAAARVDFADDVRLLHAVPAPLHAADSRVRELLQSVPDSQFFLVQGPSPEAVLQAEERLREALDAAIADGALGSYRAVSRGLPSVQRQQENHALLAAQVYRPGGIGPQLMDELGFPPALAAQRLAEFANAPPPLGVEQWLADAVSMPYRDLWLGADAHGHASIVSLSGIRDFAALRALPARLPGVQFVDRVAAVSELLGHYRRLALLLLAAAYVLIGGAMALRYGITDAARLLTAPLGAALLTAGVLGACGALNLFHVLGLFLVLGLGVDYAVFLREGAASRAATVLAITLSTVGAALSYGLLAFSATPFIRAIGLTLLIGVGFTYLLALLLQRPPAGTIHTEAS</sequence>
<dbReference type="RefSeq" id="WP_068803165.1">
    <property type="nucleotide sequence ID" value="NZ_CP014671.1"/>
</dbReference>
<proteinExistence type="predicted"/>
<feature type="transmembrane region" description="Helical" evidence="6">
    <location>
        <begin position="751"/>
        <end position="770"/>
    </location>
</feature>
<keyword evidence="9" id="KW-1185">Reference proteome</keyword>
<dbReference type="InParanoid" id="A0A1B1YSE5"/>
<keyword evidence="2" id="KW-1003">Cell membrane</keyword>
<reference evidence="9" key="1">
    <citation type="submission" date="2016-03" db="EMBL/GenBank/DDBJ databases">
        <title>Complete genome sequence of Solimmundus cernigliae, representing a novel lineage of polycyclic aromatic hydrocarbon degraders within the Gammaproteobacteria.</title>
        <authorList>
            <person name="Singleton D.R."/>
            <person name="Dickey A.N."/>
            <person name="Scholl E.H."/>
            <person name="Wright F.A."/>
            <person name="Aitken M.D."/>
        </authorList>
    </citation>
    <scope>NUCLEOTIDE SEQUENCE [LARGE SCALE GENOMIC DNA]</scope>
    <source>
        <strain evidence="9">TR3.2</strain>
    </source>
</reference>
<dbReference type="InterPro" id="IPR050545">
    <property type="entry name" value="Mycobact_MmpL"/>
</dbReference>
<feature type="transmembrane region" description="Helical" evidence="6">
    <location>
        <begin position="303"/>
        <end position="321"/>
    </location>
</feature>
<evidence type="ECO:0000256" key="4">
    <source>
        <dbReference type="ARBA" id="ARBA00022989"/>
    </source>
</evidence>
<feature type="transmembrane region" description="Helical" evidence="6">
    <location>
        <begin position="253"/>
        <end position="272"/>
    </location>
</feature>
<protein>
    <recommendedName>
        <fullName evidence="7">Membrane transport protein MMPL domain-containing protein</fullName>
    </recommendedName>
</protein>
<evidence type="ECO:0000256" key="5">
    <source>
        <dbReference type="ARBA" id="ARBA00023136"/>
    </source>
</evidence>
<name>A0A1B1YSE5_9GAMM</name>
<evidence type="ECO:0000313" key="8">
    <source>
        <dbReference type="EMBL" id="ANX03629.1"/>
    </source>
</evidence>
<organism evidence="8 9">
    <name type="scientific">Immundisolibacter cernigliae</name>
    <dbReference type="NCBI Taxonomy" id="1810504"/>
    <lineage>
        <taxon>Bacteria</taxon>
        <taxon>Pseudomonadati</taxon>
        <taxon>Pseudomonadota</taxon>
        <taxon>Gammaproteobacteria</taxon>
        <taxon>Immundisolibacterales</taxon>
        <taxon>Immundisolibacteraceae</taxon>
        <taxon>Immundisolibacter</taxon>
    </lineage>
</organism>
<dbReference type="PANTHER" id="PTHR33406">
    <property type="entry name" value="MEMBRANE PROTEIN MJ1562-RELATED"/>
    <property type="match status" value="1"/>
</dbReference>
<accession>A0A1B1YSE5</accession>
<feature type="transmembrane region" description="Helical" evidence="6">
    <location>
        <begin position="642"/>
        <end position="664"/>
    </location>
</feature>
<dbReference type="GO" id="GO:0005886">
    <property type="term" value="C:plasma membrane"/>
    <property type="evidence" value="ECO:0007669"/>
    <property type="project" value="UniProtKB-SubCell"/>
</dbReference>
<dbReference type="OrthoDB" id="9780358at2"/>
<dbReference type="STRING" id="1810504.PG2T_05080"/>
<feature type="transmembrane region" description="Helical" evidence="6">
    <location>
        <begin position="684"/>
        <end position="712"/>
    </location>
</feature>
<dbReference type="Gene3D" id="1.20.1640.10">
    <property type="entry name" value="Multidrug efflux transporter AcrB transmembrane domain"/>
    <property type="match status" value="1"/>
</dbReference>
<evidence type="ECO:0000256" key="6">
    <source>
        <dbReference type="SAM" id="Phobius"/>
    </source>
</evidence>
<feature type="domain" description="Membrane transport protein MMPL" evidence="7">
    <location>
        <begin position="201"/>
        <end position="397"/>
    </location>
</feature>
<feature type="transmembrane region" description="Helical" evidence="6">
    <location>
        <begin position="375"/>
        <end position="395"/>
    </location>
</feature>
<dbReference type="InterPro" id="IPR004869">
    <property type="entry name" value="MMPL_dom"/>
</dbReference>
<dbReference type="EMBL" id="CP014671">
    <property type="protein sequence ID" value="ANX03629.1"/>
    <property type="molecule type" value="Genomic_DNA"/>
</dbReference>
<dbReference type="Pfam" id="PF03176">
    <property type="entry name" value="MMPL"/>
    <property type="match status" value="1"/>
</dbReference>
<feature type="transmembrane region" description="Helical" evidence="6">
    <location>
        <begin position="724"/>
        <end position="745"/>
    </location>
</feature>
<dbReference type="SUPFAM" id="SSF82866">
    <property type="entry name" value="Multidrug efflux transporter AcrB transmembrane domain"/>
    <property type="match status" value="2"/>
</dbReference>
<gene>
    <name evidence="8" type="ORF">PG2T_05080</name>
</gene>